<dbReference type="Proteomes" id="UP000325785">
    <property type="component" value="Chromosome"/>
</dbReference>
<proteinExistence type="predicted"/>
<evidence type="ECO:0008006" key="4">
    <source>
        <dbReference type="Google" id="ProtNLM"/>
    </source>
</evidence>
<dbReference type="InterPro" id="IPR010642">
    <property type="entry name" value="Invasion_prot_B"/>
</dbReference>
<dbReference type="AlphaFoldDB" id="A0A5P3A6U7"/>
<accession>A0A5P3A6U7</accession>
<keyword evidence="1" id="KW-0732">Signal</keyword>
<gene>
    <name evidence="2" type="ORF">RIdsm_00033</name>
</gene>
<evidence type="ECO:0000256" key="1">
    <source>
        <dbReference type="SAM" id="SignalP"/>
    </source>
</evidence>
<protein>
    <recommendedName>
        <fullName evidence="4">Invasion protein B, involved in pathogenesis</fullName>
    </recommendedName>
</protein>
<sequence length="182" mass="19409" precursor="true">MGSPMARLTALRLLTGAFIAATATGTVVQAQEESTNQVAANTAWSVFEDNDPRECWAVSSPTETVNTKEGRVVAVRRGDILLMAFYRPDAGVEGQLTFTGGYPFASSSTVNLNIGGTEFELFTEGEWAWPASTADDAKIIAALKRGTDAVLTARSSRGTTTKDTFSLLGFTAAVEEAEKRCQ</sequence>
<feature type="signal peptide" evidence="1">
    <location>
        <begin position="1"/>
        <end position="23"/>
    </location>
</feature>
<reference evidence="2 3" key="1">
    <citation type="submission" date="2018-08" db="EMBL/GenBank/DDBJ databases">
        <title>Genetic Globetrotter - A new plasmid hitch-hiking vast phylogenetic and geographic distances.</title>
        <authorList>
            <person name="Vollmers J."/>
            <person name="Petersen J."/>
        </authorList>
    </citation>
    <scope>NUCLEOTIDE SEQUENCE [LARGE SCALE GENOMIC DNA]</scope>
    <source>
        <strain evidence="2 3">DSM 26383</strain>
    </source>
</reference>
<dbReference type="EMBL" id="CP031598">
    <property type="protein sequence ID" value="QEW24260.1"/>
    <property type="molecule type" value="Genomic_DNA"/>
</dbReference>
<evidence type="ECO:0000313" key="2">
    <source>
        <dbReference type="EMBL" id="QEW24260.1"/>
    </source>
</evidence>
<organism evidence="2 3">
    <name type="scientific">Roseovarius indicus</name>
    <dbReference type="NCBI Taxonomy" id="540747"/>
    <lineage>
        <taxon>Bacteria</taxon>
        <taxon>Pseudomonadati</taxon>
        <taxon>Pseudomonadota</taxon>
        <taxon>Alphaproteobacteria</taxon>
        <taxon>Rhodobacterales</taxon>
        <taxon>Roseobacteraceae</taxon>
        <taxon>Roseovarius</taxon>
    </lineage>
</organism>
<evidence type="ECO:0000313" key="3">
    <source>
        <dbReference type="Proteomes" id="UP000325785"/>
    </source>
</evidence>
<dbReference type="InterPro" id="IPR038696">
    <property type="entry name" value="IalB_sf"/>
</dbReference>
<feature type="chain" id="PRO_5024817281" description="Invasion protein B, involved in pathogenesis" evidence="1">
    <location>
        <begin position="24"/>
        <end position="182"/>
    </location>
</feature>
<dbReference type="Gene3D" id="2.60.40.1880">
    <property type="entry name" value="Invasion associated locus B (IalB) protein"/>
    <property type="match status" value="1"/>
</dbReference>
<dbReference type="KEGG" id="rid:RIdsm_00033"/>
<name>A0A5P3A6U7_9RHOB</name>
<dbReference type="Pfam" id="PF06776">
    <property type="entry name" value="IalB"/>
    <property type="match status" value="1"/>
</dbReference>